<reference evidence="1" key="1">
    <citation type="submission" date="2020-11" db="EMBL/GenBank/DDBJ databases">
        <authorList>
            <person name="Tran Van P."/>
        </authorList>
    </citation>
    <scope>NUCLEOTIDE SEQUENCE</scope>
</reference>
<accession>A0A7R9LGJ8</accession>
<dbReference type="EMBL" id="CAJPIZ010024737">
    <property type="protein sequence ID" value="CAG2118560.1"/>
    <property type="molecule type" value="Genomic_DNA"/>
</dbReference>
<sequence length="166" mass="19495">MAQLRKANRIEWVPQEGPYPIDQKPLFKDVGKRSFVYMSYYSAIFDRKYINLEYNLEISDEKGFPALIAFPVAKNHTKSRQLLLKILNIMVESGINVEMEEMSKLGIIMEGHNLYDDYRNRTNSSHHQDEASDIKFELIIVLLISLCTRRKHYVQPNLINQSLHQH</sequence>
<feature type="non-terminal residue" evidence="1">
    <location>
        <position position="1"/>
    </location>
</feature>
<evidence type="ECO:0000313" key="1">
    <source>
        <dbReference type="EMBL" id="CAD7641114.1"/>
    </source>
</evidence>
<keyword evidence="2" id="KW-1185">Reference proteome</keyword>
<name>A0A7R9LGJ8_9ACAR</name>
<evidence type="ECO:0000313" key="2">
    <source>
        <dbReference type="Proteomes" id="UP000759131"/>
    </source>
</evidence>
<dbReference type="AlphaFoldDB" id="A0A7R9LGJ8"/>
<protein>
    <submittedName>
        <fullName evidence="1">Uncharacterized protein</fullName>
    </submittedName>
</protein>
<proteinExistence type="predicted"/>
<dbReference type="EMBL" id="OC879312">
    <property type="protein sequence ID" value="CAD7641114.1"/>
    <property type="molecule type" value="Genomic_DNA"/>
</dbReference>
<organism evidence="1">
    <name type="scientific">Medioppia subpectinata</name>
    <dbReference type="NCBI Taxonomy" id="1979941"/>
    <lineage>
        <taxon>Eukaryota</taxon>
        <taxon>Metazoa</taxon>
        <taxon>Ecdysozoa</taxon>
        <taxon>Arthropoda</taxon>
        <taxon>Chelicerata</taxon>
        <taxon>Arachnida</taxon>
        <taxon>Acari</taxon>
        <taxon>Acariformes</taxon>
        <taxon>Sarcoptiformes</taxon>
        <taxon>Oribatida</taxon>
        <taxon>Brachypylina</taxon>
        <taxon>Oppioidea</taxon>
        <taxon>Oppiidae</taxon>
        <taxon>Medioppia</taxon>
    </lineage>
</organism>
<dbReference type="OrthoDB" id="6535885at2759"/>
<gene>
    <name evidence="1" type="ORF">OSB1V03_LOCUS18511</name>
</gene>
<dbReference type="Proteomes" id="UP000759131">
    <property type="component" value="Unassembled WGS sequence"/>
</dbReference>